<feature type="signal peptide" evidence="1">
    <location>
        <begin position="1"/>
        <end position="21"/>
    </location>
</feature>
<gene>
    <name evidence="3" type="ORF">NMK71_00640</name>
</gene>
<dbReference type="GO" id="GO:0008081">
    <property type="term" value="F:phosphoric diester hydrolase activity"/>
    <property type="evidence" value="ECO:0007669"/>
    <property type="project" value="InterPro"/>
</dbReference>
<dbReference type="RefSeq" id="WP_304419652.1">
    <property type="nucleotide sequence ID" value="NZ_JANCMU010000001.1"/>
</dbReference>
<dbReference type="GO" id="GO:0006629">
    <property type="term" value="P:lipid metabolic process"/>
    <property type="evidence" value="ECO:0007669"/>
    <property type="project" value="InterPro"/>
</dbReference>
<accession>A0A9X4RWU4</accession>
<dbReference type="InterPro" id="IPR017946">
    <property type="entry name" value="PLC-like_Pdiesterase_TIM-brl"/>
</dbReference>
<keyword evidence="1" id="KW-0732">Signal</keyword>
<dbReference type="InterPro" id="IPR030395">
    <property type="entry name" value="GP_PDE_dom"/>
</dbReference>
<dbReference type="EMBL" id="JANCMU010000001">
    <property type="protein sequence ID" value="MDG4944909.1"/>
    <property type="molecule type" value="Genomic_DNA"/>
</dbReference>
<dbReference type="Pfam" id="PF03009">
    <property type="entry name" value="GDPD"/>
    <property type="match status" value="1"/>
</dbReference>
<name>A0A9X4RWU4_9FLAO</name>
<evidence type="ECO:0000259" key="2">
    <source>
        <dbReference type="PROSITE" id="PS51704"/>
    </source>
</evidence>
<comment type="caution">
    <text evidence="3">The sequence shown here is derived from an EMBL/GenBank/DDBJ whole genome shotgun (WGS) entry which is preliminary data.</text>
</comment>
<sequence>MNFKAFHLLLLIFVLFSCKNAPENYLETNTQTAQEDYFHTTTETLVSAHRGGSGIKNYPENALETIQYLHKQGISVFEIDLFQTSDREIMLFHDNHLERTTTGNGSLKGKSASDLLKLNLVDDFGNETSYKIPYLKDVLAWAKGKNAYLMLDFKDSAKYEDVIDLVREMDMQDQCVLISYSTGQAKKQHRLAPEMMISVSARNEKELNWILETEIPTDKMIAFTGTKLSPPALYKRLNELKIPAILGTLGNLDGRAAANKEHLYKEWADMGIQIIATDRPLDAYKALK</sequence>
<feature type="domain" description="GP-PDE" evidence="2">
    <location>
        <begin position="44"/>
        <end position="287"/>
    </location>
</feature>
<dbReference type="Proteomes" id="UP001152599">
    <property type="component" value="Unassembled WGS sequence"/>
</dbReference>
<dbReference type="PANTHER" id="PTHR46211">
    <property type="entry name" value="GLYCEROPHOSPHORYL DIESTER PHOSPHODIESTERASE"/>
    <property type="match status" value="1"/>
</dbReference>
<dbReference type="CDD" id="cd08566">
    <property type="entry name" value="GDPD_AtGDE_like"/>
    <property type="match status" value="1"/>
</dbReference>
<dbReference type="AlphaFoldDB" id="A0A9X4RWU4"/>
<dbReference type="PROSITE" id="PS51257">
    <property type="entry name" value="PROKAR_LIPOPROTEIN"/>
    <property type="match status" value="1"/>
</dbReference>
<protein>
    <submittedName>
        <fullName evidence="3">Glycerophosphodiester phosphodiesterase family protein</fullName>
    </submittedName>
</protein>
<dbReference type="PANTHER" id="PTHR46211:SF14">
    <property type="entry name" value="GLYCEROPHOSPHODIESTER PHOSPHODIESTERASE"/>
    <property type="match status" value="1"/>
</dbReference>
<organism evidence="3 4">
    <name type="scientific">Profundicola chukchiensis</name>
    <dbReference type="NCBI Taxonomy" id="2961959"/>
    <lineage>
        <taxon>Bacteria</taxon>
        <taxon>Pseudomonadati</taxon>
        <taxon>Bacteroidota</taxon>
        <taxon>Flavobacteriia</taxon>
        <taxon>Flavobacteriales</taxon>
        <taxon>Weeksellaceae</taxon>
        <taxon>Profundicola</taxon>
    </lineage>
</organism>
<keyword evidence="4" id="KW-1185">Reference proteome</keyword>
<evidence type="ECO:0000256" key="1">
    <source>
        <dbReference type="SAM" id="SignalP"/>
    </source>
</evidence>
<evidence type="ECO:0000313" key="4">
    <source>
        <dbReference type="Proteomes" id="UP001152599"/>
    </source>
</evidence>
<evidence type="ECO:0000313" key="3">
    <source>
        <dbReference type="EMBL" id="MDG4944909.1"/>
    </source>
</evidence>
<proteinExistence type="predicted"/>
<dbReference type="PROSITE" id="PS51704">
    <property type="entry name" value="GP_PDE"/>
    <property type="match status" value="1"/>
</dbReference>
<feature type="chain" id="PRO_5040863328" evidence="1">
    <location>
        <begin position="22"/>
        <end position="288"/>
    </location>
</feature>
<dbReference type="Gene3D" id="3.20.20.190">
    <property type="entry name" value="Phosphatidylinositol (PI) phosphodiesterase"/>
    <property type="match status" value="1"/>
</dbReference>
<dbReference type="SUPFAM" id="SSF51695">
    <property type="entry name" value="PLC-like phosphodiesterases"/>
    <property type="match status" value="1"/>
</dbReference>
<reference evidence="3" key="1">
    <citation type="submission" date="2022-07" db="EMBL/GenBank/DDBJ databases">
        <title>Description and genome-wide analysis of Profundicola chukchiensis gen. nov., sp. nov., marine bacteria isolated from bottom sediments of the Chukchi Sea.</title>
        <authorList>
            <person name="Romanenko L."/>
            <person name="Otstavnykh N."/>
            <person name="Kurilenko V."/>
            <person name="Eremeev V."/>
            <person name="Velansky P."/>
            <person name="Mikhailov V."/>
            <person name="Isaeva M."/>
        </authorList>
    </citation>
    <scope>NUCLEOTIDE SEQUENCE</scope>
    <source>
        <strain evidence="3">KMM 9713</strain>
    </source>
</reference>